<dbReference type="Pfam" id="PF07681">
    <property type="entry name" value="DoxX"/>
    <property type="match status" value="1"/>
</dbReference>
<evidence type="ECO:0000256" key="7">
    <source>
        <dbReference type="SAM" id="Phobius"/>
    </source>
</evidence>
<name>A0A545AH11_9ACTN</name>
<accession>A0A545AH11</accession>
<evidence type="ECO:0000313" key="9">
    <source>
        <dbReference type="Proteomes" id="UP000317982"/>
    </source>
</evidence>
<dbReference type="InParanoid" id="A0A545AH11"/>
<keyword evidence="3" id="KW-1003">Cell membrane</keyword>
<evidence type="ECO:0000256" key="3">
    <source>
        <dbReference type="ARBA" id="ARBA00022475"/>
    </source>
</evidence>
<dbReference type="InterPro" id="IPR051907">
    <property type="entry name" value="DoxX-like_oxidoreductase"/>
</dbReference>
<dbReference type="PANTHER" id="PTHR33452:SF1">
    <property type="entry name" value="INNER MEMBRANE PROTEIN YPHA-RELATED"/>
    <property type="match status" value="1"/>
</dbReference>
<evidence type="ECO:0000256" key="2">
    <source>
        <dbReference type="ARBA" id="ARBA00006679"/>
    </source>
</evidence>
<feature type="transmembrane region" description="Helical" evidence="7">
    <location>
        <begin position="88"/>
        <end position="105"/>
    </location>
</feature>
<proteinExistence type="inferred from homology"/>
<dbReference type="GO" id="GO:0005886">
    <property type="term" value="C:plasma membrane"/>
    <property type="evidence" value="ECO:0007669"/>
    <property type="project" value="UniProtKB-SubCell"/>
</dbReference>
<dbReference type="EMBL" id="VIRS01000038">
    <property type="protein sequence ID" value="TQS40612.1"/>
    <property type="molecule type" value="Genomic_DNA"/>
</dbReference>
<comment type="subcellular location">
    <subcellularLocation>
        <location evidence="1">Cell membrane</location>
        <topology evidence="1">Multi-pass membrane protein</topology>
    </subcellularLocation>
</comment>
<sequence>MAAHGAQKAFGAFGGDGFTATADGFSALGYQPGALFALAAIVGELFGGLFLAAGLLTPLAAGGIIGVTINAMVAVNLGNGFFATHDGIELPLILSGAALGLLLAGPGRYSADARIPFFNGAAVQTAAAGIALVALLASLGAHLA</sequence>
<evidence type="ECO:0000256" key="6">
    <source>
        <dbReference type="ARBA" id="ARBA00023136"/>
    </source>
</evidence>
<keyword evidence="5 7" id="KW-1133">Transmembrane helix</keyword>
<keyword evidence="4 7" id="KW-0812">Transmembrane</keyword>
<feature type="transmembrane region" description="Helical" evidence="7">
    <location>
        <begin position="63"/>
        <end position="82"/>
    </location>
</feature>
<feature type="transmembrane region" description="Helical" evidence="7">
    <location>
        <begin position="117"/>
        <end position="141"/>
    </location>
</feature>
<dbReference type="Proteomes" id="UP000317982">
    <property type="component" value="Unassembled WGS sequence"/>
</dbReference>
<keyword evidence="9" id="KW-1185">Reference proteome</keyword>
<protein>
    <submittedName>
        <fullName evidence="8">DoxX family protein</fullName>
    </submittedName>
</protein>
<evidence type="ECO:0000256" key="1">
    <source>
        <dbReference type="ARBA" id="ARBA00004651"/>
    </source>
</evidence>
<gene>
    <name evidence="8" type="ORF">FL583_34035</name>
</gene>
<dbReference type="PANTHER" id="PTHR33452">
    <property type="entry name" value="OXIDOREDUCTASE CATD-RELATED"/>
    <property type="match status" value="1"/>
</dbReference>
<dbReference type="AlphaFoldDB" id="A0A545AH11"/>
<keyword evidence="6 7" id="KW-0472">Membrane</keyword>
<organism evidence="8 9">
    <name type="scientific">Cryptosporangium phraense</name>
    <dbReference type="NCBI Taxonomy" id="2593070"/>
    <lineage>
        <taxon>Bacteria</taxon>
        <taxon>Bacillati</taxon>
        <taxon>Actinomycetota</taxon>
        <taxon>Actinomycetes</taxon>
        <taxon>Cryptosporangiales</taxon>
        <taxon>Cryptosporangiaceae</taxon>
        <taxon>Cryptosporangium</taxon>
    </lineage>
</organism>
<evidence type="ECO:0000313" key="8">
    <source>
        <dbReference type="EMBL" id="TQS40612.1"/>
    </source>
</evidence>
<reference evidence="8 9" key="1">
    <citation type="submission" date="2019-07" db="EMBL/GenBank/DDBJ databases">
        <title>Cryptosporangium phraense sp. nov., isolated from plant litter.</title>
        <authorList>
            <person name="Suriyachadkun C."/>
        </authorList>
    </citation>
    <scope>NUCLEOTIDE SEQUENCE [LARGE SCALE GENOMIC DNA]</scope>
    <source>
        <strain evidence="8 9">A-T 5661</strain>
    </source>
</reference>
<dbReference type="InterPro" id="IPR032808">
    <property type="entry name" value="DoxX"/>
</dbReference>
<comment type="caution">
    <text evidence="8">The sequence shown here is derived from an EMBL/GenBank/DDBJ whole genome shotgun (WGS) entry which is preliminary data.</text>
</comment>
<comment type="similarity">
    <text evidence="2">Belongs to the DoxX family.</text>
</comment>
<evidence type="ECO:0000256" key="5">
    <source>
        <dbReference type="ARBA" id="ARBA00022989"/>
    </source>
</evidence>
<feature type="transmembrane region" description="Helical" evidence="7">
    <location>
        <begin position="34"/>
        <end position="56"/>
    </location>
</feature>
<evidence type="ECO:0000256" key="4">
    <source>
        <dbReference type="ARBA" id="ARBA00022692"/>
    </source>
</evidence>